<comment type="caution">
    <text evidence="18">The sequence shown here is derived from an EMBL/GenBank/DDBJ whole genome shotgun (WGS) entry which is preliminary data.</text>
</comment>
<evidence type="ECO:0000256" key="4">
    <source>
        <dbReference type="ARBA" id="ARBA00022448"/>
    </source>
</evidence>
<gene>
    <name evidence="18" type="ORF">BOX15_Mlig007755g1</name>
</gene>
<sequence length="183" mass="20483">MGSRFSIPLDIQEIDALSRETELTVPQLNSFYRRFNRLSRGEPMLTKDDLLREQDLITNPLCDRILHAFFANGRSALTFAEFARQLAVFRRSKRPSSREAKLRFLFSMLDVGGSGFVSAAEMTAFLMLLLGDSVSDEQLGSISLRCLSEADDDGDNRVTFEEFAKALGTVEIEEQMCVAALNG</sequence>
<dbReference type="EMBL" id="NIVC01001884">
    <property type="protein sequence ID" value="PAA62971.1"/>
    <property type="molecule type" value="Genomic_DNA"/>
</dbReference>
<dbReference type="SUPFAM" id="SSF47473">
    <property type="entry name" value="EF-hand"/>
    <property type="match status" value="1"/>
</dbReference>
<evidence type="ECO:0000256" key="1">
    <source>
        <dbReference type="ARBA" id="ARBA00004123"/>
    </source>
</evidence>
<evidence type="ECO:0000256" key="7">
    <source>
        <dbReference type="ARBA" id="ARBA00022553"/>
    </source>
</evidence>
<evidence type="ECO:0000256" key="13">
    <source>
        <dbReference type="ARBA" id="ARBA00023136"/>
    </source>
</evidence>
<evidence type="ECO:0000256" key="16">
    <source>
        <dbReference type="ARBA" id="ARBA00038164"/>
    </source>
</evidence>
<keyword evidence="11" id="KW-0106">Calcium</keyword>
<dbReference type="InterPro" id="IPR011992">
    <property type="entry name" value="EF-hand-dom_pair"/>
</dbReference>
<feature type="domain" description="EF-hand" evidence="17">
    <location>
        <begin position="138"/>
        <end position="173"/>
    </location>
</feature>
<keyword evidence="14" id="KW-0539">Nucleus</keyword>
<evidence type="ECO:0000313" key="18">
    <source>
        <dbReference type="EMBL" id="PAA62971.1"/>
    </source>
</evidence>
<evidence type="ECO:0000256" key="15">
    <source>
        <dbReference type="ARBA" id="ARBA00023288"/>
    </source>
</evidence>
<keyword evidence="15" id="KW-0449">Lipoprotein</keyword>
<organism evidence="18 19">
    <name type="scientific">Macrostomum lignano</name>
    <dbReference type="NCBI Taxonomy" id="282301"/>
    <lineage>
        <taxon>Eukaryota</taxon>
        <taxon>Metazoa</taxon>
        <taxon>Spiralia</taxon>
        <taxon>Lophotrochozoa</taxon>
        <taxon>Platyhelminthes</taxon>
        <taxon>Rhabditophora</taxon>
        <taxon>Macrostomorpha</taxon>
        <taxon>Macrostomida</taxon>
        <taxon>Macrostomidae</taxon>
        <taxon>Macrostomum</taxon>
    </lineage>
</organism>
<evidence type="ECO:0000256" key="14">
    <source>
        <dbReference type="ARBA" id="ARBA00023242"/>
    </source>
</evidence>
<name>A0A267ENB5_9PLAT</name>
<dbReference type="GO" id="GO:0005886">
    <property type="term" value="C:plasma membrane"/>
    <property type="evidence" value="ECO:0007669"/>
    <property type="project" value="UniProtKB-SubCell"/>
</dbReference>
<proteinExistence type="inferred from homology"/>
<keyword evidence="19" id="KW-1185">Reference proteome</keyword>
<comment type="subcellular location">
    <subcellularLocation>
        <location evidence="2">Cell membrane</location>
    </subcellularLocation>
    <subcellularLocation>
        <location evidence="3">Cytoplasm</location>
    </subcellularLocation>
    <subcellularLocation>
        <location evidence="1">Nucleus</location>
    </subcellularLocation>
</comment>
<evidence type="ECO:0000259" key="17">
    <source>
        <dbReference type="PROSITE" id="PS50222"/>
    </source>
</evidence>
<keyword evidence="4" id="KW-0813">Transport</keyword>
<keyword evidence="6" id="KW-0963">Cytoplasm</keyword>
<dbReference type="PROSITE" id="PS00018">
    <property type="entry name" value="EF_HAND_1"/>
    <property type="match status" value="1"/>
</dbReference>
<evidence type="ECO:0000256" key="3">
    <source>
        <dbReference type="ARBA" id="ARBA00004496"/>
    </source>
</evidence>
<dbReference type="PANTHER" id="PTHR46002">
    <property type="entry name" value="EG:114D9.1 PROTEIN-RELATED"/>
    <property type="match status" value="1"/>
</dbReference>
<dbReference type="InterPro" id="IPR002048">
    <property type="entry name" value="EF_hand_dom"/>
</dbReference>
<evidence type="ECO:0000313" key="19">
    <source>
        <dbReference type="Proteomes" id="UP000215902"/>
    </source>
</evidence>
<dbReference type="STRING" id="282301.A0A267ENB5"/>
<keyword evidence="13" id="KW-0472">Membrane</keyword>
<dbReference type="GO" id="GO:0015031">
    <property type="term" value="P:protein transport"/>
    <property type="evidence" value="ECO:0007669"/>
    <property type="project" value="UniProtKB-KW"/>
</dbReference>
<dbReference type="Proteomes" id="UP000215902">
    <property type="component" value="Unassembled WGS sequence"/>
</dbReference>
<dbReference type="SMART" id="SM00054">
    <property type="entry name" value="EFh"/>
    <property type="match status" value="2"/>
</dbReference>
<evidence type="ECO:0000256" key="2">
    <source>
        <dbReference type="ARBA" id="ARBA00004236"/>
    </source>
</evidence>
<evidence type="ECO:0000256" key="5">
    <source>
        <dbReference type="ARBA" id="ARBA00022475"/>
    </source>
</evidence>
<dbReference type="PROSITE" id="PS50222">
    <property type="entry name" value="EF_HAND_2"/>
    <property type="match status" value="2"/>
</dbReference>
<evidence type="ECO:0000256" key="9">
    <source>
        <dbReference type="ARBA" id="ARBA00022723"/>
    </source>
</evidence>
<dbReference type="CDD" id="cd00051">
    <property type="entry name" value="EFh"/>
    <property type="match status" value="1"/>
</dbReference>
<dbReference type="GO" id="GO:0005737">
    <property type="term" value="C:cytoplasm"/>
    <property type="evidence" value="ECO:0007669"/>
    <property type="project" value="UniProtKB-SubCell"/>
</dbReference>
<dbReference type="OrthoDB" id="191686at2759"/>
<dbReference type="InterPro" id="IPR018247">
    <property type="entry name" value="EF_Hand_1_Ca_BS"/>
</dbReference>
<comment type="similarity">
    <text evidence="16">Belongs to the calcineurin regulatory subunit family. CHP subfamily.</text>
</comment>
<reference evidence="18 19" key="1">
    <citation type="submission" date="2017-06" db="EMBL/GenBank/DDBJ databases">
        <title>A platform for efficient transgenesis in Macrostomum lignano, a flatworm model organism for stem cell research.</title>
        <authorList>
            <person name="Berezikov E."/>
        </authorList>
    </citation>
    <scope>NUCLEOTIDE SEQUENCE [LARGE SCALE GENOMIC DNA]</scope>
    <source>
        <strain evidence="18">DV1</strain>
        <tissue evidence="18">Whole organism</tissue>
    </source>
</reference>
<evidence type="ECO:0000256" key="8">
    <source>
        <dbReference type="ARBA" id="ARBA00022707"/>
    </source>
</evidence>
<evidence type="ECO:0000256" key="12">
    <source>
        <dbReference type="ARBA" id="ARBA00022927"/>
    </source>
</evidence>
<keyword evidence="12" id="KW-0653">Protein transport</keyword>
<dbReference type="GO" id="GO:0005509">
    <property type="term" value="F:calcium ion binding"/>
    <property type="evidence" value="ECO:0007669"/>
    <property type="project" value="InterPro"/>
</dbReference>
<keyword evidence="5" id="KW-1003">Cell membrane</keyword>
<protein>
    <recommendedName>
        <fullName evidence="17">EF-hand domain-containing protein</fullName>
    </recommendedName>
</protein>
<keyword evidence="10" id="KW-0677">Repeat</keyword>
<accession>A0A267ENB5</accession>
<evidence type="ECO:0000256" key="10">
    <source>
        <dbReference type="ARBA" id="ARBA00022737"/>
    </source>
</evidence>
<feature type="domain" description="EF-hand" evidence="17">
    <location>
        <begin position="97"/>
        <end position="132"/>
    </location>
</feature>
<dbReference type="AlphaFoldDB" id="A0A267ENB5"/>
<dbReference type="Pfam" id="PF13499">
    <property type="entry name" value="EF-hand_7"/>
    <property type="match status" value="1"/>
</dbReference>
<evidence type="ECO:0000256" key="11">
    <source>
        <dbReference type="ARBA" id="ARBA00022837"/>
    </source>
</evidence>
<dbReference type="InterPro" id="IPR051875">
    <property type="entry name" value="Calcineurin_B_homologous"/>
</dbReference>
<keyword evidence="7" id="KW-0597">Phosphoprotein</keyword>
<keyword evidence="9" id="KW-0479">Metal-binding</keyword>
<dbReference type="Gene3D" id="1.10.238.10">
    <property type="entry name" value="EF-hand"/>
    <property type="match status" value="1"/>
</dbReference>
<dbReference type="GO" id="GO:0005634">
    <property type="term" value="C:nucleus"/>
    <property type="evidence" value="ECO:0007669"/>
    <property type="project" value="UniProtKB-SubCell"/>
</dbReference>
<evidence type="ECO:0000256" key="6">
    <source>
        <dbReference type="ARBA" id="ARBA00022490"/>
    </source>
</evidence>
<keyword evidence="8" id="KW-0519">Myristate</keyword>